<dbReference type="CDD" id="cd02440">
    <property type="entry name" value="AdoMet_MTases"/>
    <property type="match status" value="1"/>
</dbReference>
<keyword evidence="3" id="KW-1185">Reference proteome</keyword>
<feature type="binding site" evidence="1">
    <location>
        <begin position="98"/>
        <end position="100"/>
    </location>
    <ligand>
        <name>S-adenosyl-L-methionine</name>
        <dbReference type="ChEBI" id="CHEBI:59789"/>
    </ligand>
</feature>
<reference evidence="2" key="1">
    <citation type="submission" date="2023-06" db="EMBL/GenBank/DDBJ databases">
        <authorList>
            <consortium name="Lawrence Berkeley National Laboratory"/>
            <person name="Ahrendt S."/>
            <person name="Sahu N."/>
            <person name="Indic B."/>
            <person name="Wong-Bajracharya J."/>
            <person name="Merenyi Z."/>
            <person name="Ke H.-M."/>
            <person name="Monk M."/>
            <person name="Kocsube S."/>
            <person name="Drula E."/>
            <person name="Lipzen A."/>
            <person name="Balint B."/>
            <person name="Henrissat B."/>
            <person name="Andreopoulos B."/>
            <person name="Martin F.M."/>
            <person name="Harder C.B."/>
            <person name="Rigling D."/>
            <person name="Ford K.L."/>
            <person name="Foster G.D."/>
            <person name="Pangilinan J."/>
            <person name="Papanicolaou A."/>
            <person name="Barry K."/>
            <person name="LaButti K."/>
            <person name="Viragh M."/>
            <person name="Koriabine M."/>
            <person name="Yan M."/>
            <person name="Riley R."/>
            <person name="Champramary S."/>
            <person name="Plett K.L."/>
            <person name="Tsai I.J."/>
            <person name="Slot J."/>
            <person name="Sipos G."/>
            <person name="Plett J."/>
            <person name="Nagy L.G."/>
            <person name="Grigoriev I.V."/>
        </authorList>
    </citation>
    <scope>NUCLEOTIDE SEQUENCE</scope>
    <source>
        <strain evidence="2">CCBAS 213</strain>
    </source>
</reference>
<dbReference type="InterPro" id="IPR033684">
    <property type="entry name" value="EFM6"/>
</dbReference>
<feature type="binding site" evidence="1">
    <location>
        <position position="164"/>
    </location>
    <ligand>
        <name>S-adenosyl-L-methionine</name>
        <dbReference type="ChEBI" id="CHEBI:59789"/>
    </ligand>
</feature>
<organism evidence="2 3">
    <name type="scientific">Armillaria tabescens</name>
    <name type="common">Ringless honey mushroom</name>
    <name type="synonym">Agaricus tabescens</name>
    <dbReference type="NCBI Taxonomy" id="1929756"/>
    <lineage>
        <taxon>Eukaryota</taxon>
        <taxon>Fungi</taxon>
        <taxon>Dikarya</taxon>
        <taxon>Basidiomycota</taxon>
        <taxon>Agaricomycotina</taxon>
        <taxon>Agaricomycetes</taxon>
        <taxon>Agaricomycetidae</taxon>
        <taxon>Agaricales</taxon>
        <taxon>Marasmiineae</taxon>
        <taxon>Physalacriaceae</taxon>
        <taxon>Desarmillaria</taxon>
    </lineage>
</organism>
<name>A0AA39TVY7_ARMTA</name>
<dbReference type="EC" id="2.1.1.-" evidence="1"/>
<dbReference type="AlphaFoldDB" id="A0AA39TVY7"/>
<feature type="binding site" evidence="1">
    <location>
        <position position="147"/>
    </location>
    <ligand>
        <name>S-adenosyl-L-methionine</name>
        <dbReference type="ChEBI" id="CHEBI:59789"/>
    </ligand>
</feature>
<evidence type="ECO:0000313" key="2">
    <source>
        <dbReference type="EMBL" id="KAK0468013.1"/>
    </source>
</evidence>
<keyword evidence="1 2" id="KW-0489">Methyltransferase</keyword>
<dbReference type="EMBL" id="JAUEPS010000002">
    <property type="protein sequence ID" value="KAK0468013.1"/>
    <property type="molecule type" value="Genomic_DNA"/>
</dbReference>
<proteinExistence type="inferred from homology"/>
<sequence length="240" mass="27099">MLQQQTDLAFSDVVEETVRDPQIGELVSALSGQDYSGQEKTMRLTFMKPSMEPLVVTLSVDASPGCGGIVWPAGQVLSNYLVRRDRSFFQDKTILELGSGTGLVGIVAAKLGANVWVTDQAPLLDIMRQNVLRNNLSSRCTVAELNWGDPIPADIPAPDVVLAADCVYFEPVFPLLVQTLCDIYEKKPEILFCYKKRRKADKRFFAMLKKKFTWEQVMDDPDREIYNRDSVTLVRLYRLK</sequence>
<dbReference type="InterPro" id="IPR029063">
    <property type="entry name" value="SAM-dependent_MTases_sf"/>
</dbReference>
<keyword evidence="1" id="KW-0963">Cytoplasm</keyword>
<dbReference type="GO" id="GO:0032259">
    <property type="term" value="P:methylation"/>
    <property type="evidence" value="ECO:0007669"/>
    <property type="project" value="UniProtKB-KW"/>
</dbReference>
<keyword evidence="1" id="KW-0808">Transferase</keyword>
<dbReference type="SUPFAM" id="SSF53335">
    <property type="entry name" value="S-adenosyl-L-methionine-dependent methyltransferases"/>
    <property type="match status" value="1"/>
</dbReference>
<dbReference type="Gene3D" id="3.40.50.150">
    <property type="entry name" value="Vaccinia Virus protein VP39"/>
    <property type="match status" value="1"/>
</dbReference>
<evidence type="ECO:0000313" key="3">
    <source>
        <dbReference type="Proteomes" id="UP001175211"/>
    </source>
</evidence>
<feature type="binding site" evidence="1">
    <location>
        <position position="71"/>
    </location>
    <ligand>
        <name>S-adenosyl-L-methionine</name>
        <dbReference type="ChEBI" id="CHEBI:59789"/>
    </ligand>
</feature>
<dbReference type="InterPro" id="IPR019410">
    <property type="entry name" value="Methyltransf_16"/>
</dbReference>
<dbReference type="GO" id="GO:0005737">
    <property type="term" value="C:cytoplasm"/>
    <property type="evidence" value="ECO:0007669"/>
    <property type="project" value="UniProtKB-SubCell"/>
</dbReference>
<evidence type="ECO:0000256" key="1">
    <source>
        <dbReference type="HAMAP-Rule" id="MF_03198"/>
    </source>
</evidence>
<comment type="caution">
    <text evidence="2">The sequence shown here is derived from an EMBL/GenBank/DDBJ whole genome shotgun (WGS) entry which is preliminary data.</text>
</comment>
<gene>
    <name evidence="1" type="primary">EFM6</name>
    <name evidence="2" type="ORF">EV420DRAFT_1473790</name>
</gene>
<comment type="subcellular location">
    <subcellularLocation>
        <location evidence="1">Cytoplasm</location>
    </subcellularLocation>
</comment>
<accession>A0AA39TVY7</accession>
<dbReference type="Proteomes" id="UP001175211">
    <property type="component" value="Unassembled WGS sequence"/>
</dbReference>
<dbReference type="GO" id="GO:0016279">
    <property type="term" value="F:protein-lysine N-methyltransferase activity"/>
    <property type="evidence" value="ECO:0007669"/>
    <property type="project" value="UniProtKB-UniRule"/>
</dbReference>
<feature type="binding site" evidence="1">
    <location>
        <position position="119"/>
    </location>
    <ligand>
        <name>S-adenosyl-L-methionine</name>
        <dbReference type="ChEBI" id="CHEBI:59789"/>
    </ligand>
</feature>
<dbReference type="PANTHER" id="PTHR14614:SF132">
    <property type="entry name" value="PROTEIN-LYSINE METHYLTRANSFERASE C42C1.13"/>
    <property type="match status" value="1"/>
</dbReference>
<dbReference type="Pfam" id="PF10294">
    <property type="entry name" value="Methyltransf_16"/>
    <property type="match status" value="1"/>
</dbReference>
<comment type="function">
    <text evidence="1">S-adenosyl-L-methionine-dependent protein-lysine N-methyltransferase that methylates elongation factor 1-alpha.</text>
</comment>
<comment type="similarity">
    <text evidence="1">Belongs to the class I-like SAM-binding methyltransferase superfamily. METTL21 family. EFM6 subfamily.</text>
</comment>
<keyword evidence="1" id="KW-0949">S-adenosyl-L-methionine</keyword>
<dbReference type="HAMAP" id="MF_03198">
    <property type="entry name" value="Methyltr_EFM6"/>
    <property type="match status" value="1"/>
</dbReference>
<protein>
    <recommendedName>
        <fullName evidence="1">Protein-lysine N-methyltransferase EFM6</fullName>
        <ecNumber evidence="1">2.1.1.-</ecNumber>
    </recommendedName>
    <alternativeName>
        <fullName evidence="1">Elongation factor methyltransferase 6</fullName>
    </alternativeName>
</protein>
<dbReference type="PANTHER" id="PTHR14614">
    <property type="entry name" value="HEPATOCELLULAR CARCINOMA-ASSOCIATED ANTIGEN"/>
    <property type="match status" value="1"/>
</dbReference>